<dbReference type="GO" id="GO:0006886">
    <property type="term" value="P:intracellular protein transport"/>
    <property type="evidence" value="ECO:0007669"/>
    <property type="project" value="InterPro"/>
</dbReference>
<feature type="domain" description="Vps16 C-terminal" evidence="3">
    <location>
        <begin position="503"/>
        <end position="806"/>
    </location>
</feature>
<dbReference type="InterPro" id="IPR006925">
    <property type="entry name" value="Vps16_C"/>
</dbReference>
<dbReference type="SUPFAM" id="SSF50978">
    <property type="entry name" value="WD40 repeat-like"/>
    <property type="match status" value="1"/>
</dbReference>
<dbReference type="GO" id="GO:0030897">
    <property type="term" value="C:HOPS complex"/>
    <property type="evidence" value="ECO:0007669"/>
    <property type="project" value="TreeGrafter"/>
</dbReference>
<dbReference type="Proteomes" id="UP000703661">
    <property type="component" value="Unassembled WGS sequence"/>
</dbReference>
<dbReference type="PIRSF" id="PIRSF007949">
    <property type="entry name" value="VPS16"/>
    <property type="match status" value="1"/>
</dbReference>
<dbReference type="EMBL" id="JAAAID010000135">
    <property type="protein sequence ID" value="KAG0021883.1"/>
    <property type="molecule type" value="Genomic_DNA"/>
</dbReference>
<reference evidence="5" key="1">
    <citation type="journal article" date="2020" name="Fungal Divers.">
        <title>Resolving the Mortierellaceae phylogeny through synthesis of multi-gene phylogenetics and phylogenomics.</title>
        <authorList>
            <person name="Vandepol N."/>
            <person name="Liber J."/>
            <person name="Desiro A."/>
            <person name="Na H."/>
            <person name="Kennedy M."/>
            <person name="Barry K."/>
            <person name="Grigoriev I.V."/>
            <person name="Miller A.N."/>
            <person name="O'Donnell K."/>
            <person name="Stajich J.E."/>
            <person name="Bonito G."/>
        </authorList>
    </citation>
    <scope>NUCLEOTIDE SEQUENCE</scope>
    <source>
        <strain evidence="5">NRRL 2769</strain>
    </source>
</reference>
<dbReference type="Gene3D" id="1.10.150.780">
    <property type="entry name" value="Vps16, C-terminal region"/>
    <property type="match status" value="1"/>
</dbReference>
<evidence type="ECO:0000256" key="2">
    <source>
        <dbReference type="PIRNR" id="PIRNR007949"/>
    </source>
</evidence>
<proteinExistence type="inferred from homology"/>
<dbReference type="GO" id="GO:0042144">
    <property type="term" value="P:vacuole fusion, non-autophagic"/>
    <property type="evidence" value="ECO:0007669"/>
    <property type="project" value="TreeGrafter"/>
</dbReference>
<feature type="domain" description="Vps16 N-terminal" evidence="4">
    <location>
        <begin position="4"/>
        <end position="409"/>
    </location>
</feature>
<dbReference type="InterPro" id="IPR038132">
    <property type="entry name" value="Vps16_C_sf"/>
</dbReference>
<dbReference type="PANTHER" id="PTHR12811">
    <property type="entry name" value="VACUOLAR PROTEIN SORTING VPS16"/>
    <property type="match status" value="1"/>
</dbReference>
<dbReference type="InterPro" id="IPR036322">
    <property type="entry name" value="WD40_repeat_dom_sf"/>
</dbReference>
<gene>
    <name evidence="5" type="ORF">BGZ80_001525</name>
</gene>
<evidence type="ECO:0000313" key="6">
    <source>
        <dbReference type="Proteomes" id="UP000703661"/>
    </source>
</evidence>
<dbReference type="GO" id="GO:0016197">
    <property type="term" value="P:endosomal transport"/>
    <property type="evidence" value="ECO:0007669"/>
    <property type="project" value="TreeGrafter"/>
</dbReference>
<comment type="similarity">
    <text evidence="1 2">Belongs to the VPS16 family.</text>
</comment>
<accession>A0A9P6N1P2</accession>
<dbReference type="Gene3D" id="2.130.10.10">
    <property type="entry name" value="YVTN repeat-like/Quinoprotein amine dehydrogenase"/>
    <property type="match status" value="1"/>
</dbReference>
<dbReference type="AlphaFoldDB" id="A0A9P6N1P2"/>
<comment type="function">
    <text evidence="2">Essential for vacuolar protein sorting. Required for vacuole biogenesis, stability and to maintain vacuole morphology.</text>
</comment>
<dbReference type="PANTHER" id="PTHR12811:SF0">
    <property type="entry name" value="VACUOLAR PROTEIN SORTING-ASSOCIATED PROTEIN 16 HOMOLOG"/>
    <property type="match status" value="1"/>
</dbReference>
<name>A0A9P6N1P2_9FUNG</name>
<protein>
    <recommendedName>
        <fullName evidence="2">Probable vacuolar protein sorting-associated protein 16 homolog</fullName>
    </recommendedName>
</protein>
<sequence length="823" mass="94156">MSPPTADWIQLHDRFYRKQEIYSMLWNQVDLSRFMIAAAPFGGPLALVRDDRKVLLLQKQQPVKPSIYLYTSSGKLMEPIQWDKGRIIGMGWTETEQLLCVLEDGTVRMYNILGEYTQFSLGKEAKDNRVIEVQIWGSGLVALTGSFQLIAVTNFDEPRPLFLADTGINEPPHSWTVIPPKFTLSRHVEVLLAVNSTILVVDATEARDERLQQGPFTKMSVSPDGKFLALFTSDGKLWVVSTDFRKNLSEFATRSHVPPQQLVWCGTDSVVLYWDKIVLMVGPFGDWIKYSYDDAIFLIPEIDGIRVISSEKCEFLQKVPDVTESIFKIGSTAPAAMLYDALDHFERKSPKADENIRSIRLELSDAIEACIEAAGHEISHESYQYQRLLLKAASFGKCFLEIHNADSFVEMCKTLRVLNAVRHHEIGIPLTYAQYQRLTPEALIDRLISRHLYLLAIRICEYLKMRIDRILIHWACSKIKISHDDEDTICRMVVEKLANRPGLSYSEIAMTAHKAGQSKLATMLLDYEPRAGDQVPLLMSMQEDELALVKAIESGDTDLVYHVILHLKRKLPLGEFFRIINNKPLACNLLESYCKQQDPELLKDFYYQDDRRVDSANLTFLESFQINDTGERINRIKAALRLYHDEKDHVFEEKAVEESVKLLQLQVQLEKEYAQSFTGLSLSSTVYKLITINQSARASKVRESLKMPDKRFWWIKLRALVEIRDWDGVATLAKSKKSPIGYEPFVEECVKAMQFKEAAKYILKCDAHLRAGLFLKIEAFREAGEQAFLQKDLDTLREIRDKCPNVVIQGEIDGYISQLASSR</sequence>
<dbReference type="OrthoDB" id="1792at2759"/>
<keyword evidence="6" id="KW-1185">Reference proteome</keyword>
<comment type="caution">
    <text evidence="5">The sequence shown here is derived from an EMBL/GenBank/DDBJ whole genome shotgun (WGS) entry which is preliminary data.</text>
</comment>
<organism evidence="5 6">
    <name type="scientific">Entomortierella chlamydospora</name>
    <dbReference type="NCBI Taxonomy" id="101097"/>
    <lineage>
        <taxon>Eukaryota</taxon>
        <taxon>Fungi</taxon>
        <taxon>Fungi incertae sedis</taxon>
        <taxon>Mucoromycota</taxon>
        <taxon>Mortierellomycotina</taxon>
        <taxon>Mortierellomycetes</taxon>
        <taxon>Mortierellales</taxon>
        <taxon>Mortierellaceae</taxon>
        <taxon>Entomortierella</taxon>
    </lineage>
</organism>
<dbReference type="GO" id="GO:0005768">
    <property type="term" value="C:endosome"/>
    <property type="evidence" value="ECO:0007669"/>
    <property type="project" value="TreeGrafter"/>
</dbReference>
<dbReference type="Pfam" id="PF04840">
    <property type="entry name" value="Vps16_C"/>
    <property type="match status" value="1"/>
</dbReference>
<evidence type="ECO:0000259" key="4">
    <source>
        <dbReference type="Pfam" id="PF04841"/>
    </source>
</evidence>
<evidence type="ECO:0000259" key="3">
    <source>
        <dbReference type="Pfam" id="PF04840"/>
    </source>
</evidence>
<dbReference type="GO" id="GO:0003779">
    <property type="term" value="F:actin binding"/>
    <property type="evidence" value="ECO:0007669"/>
    <property type="project" value="TreeGrafter"/>
</dbReference>
<keyword evidence="2" id="KW-0813">Transport</keyword>
<evidence type="ECO:0000256" key="1">
    <source>
        <dbReference type="ARBA" id="ARBA00009250"/>
    </source>
</evidence>
<dbReference type="InterPro" id="IPR015943">
    <property type="entry name" value="WD40/YVTN_repeat-like_dom_sf"/>
</dbReference>
<evidence type="ECO:0000313" key="5">
    <source>
        <dbReference type="EMBL" id="KAG0021883.1"/>
    </source>
</evidence>
<dbReference type="InterPro" id="IPR016534">
    <property type="entry name" value="VPS16"/>
</dbReference>
<dbReference type="Pfam" id="PF04841">
    <property type="entry name" value="Vps16_N"/>
    <property type="match status" value="1"/>
</dbReference>
<dbReference type="InterPro" id="IPR006926">
    <property type="entry name" value="Vps16_N"/>
</dbReference>
<keyword evidence="2" id="KW-0653">Protein transport</keyword>